<accession>A0A0R1K4C2</accession>
<organism evidence="2 3">
    <name type="scientific">Levilactobacillus namurensis DSM 19117</name>
    <dbReference type="NCBI Taxonomy" id="1423773"/>
    <lineage>
        <taxon>Bacteria</taxon>
        <taxon>Bacillati</taxon>
        <taxon>Bacillota</taxon>
        <taxon>Bacilli</taxon>
        <taxon>Lactobacillales</taxon>
        <taxon>Lactobacillaceae</taxon>
        <taxon>Levilactobacillus</taxon>
    </lineage>
</organism>
<sequence length="182" mass="20824">MTKWKRFWVTRIYRIDGVLDEYRQAQLNRLGNQAFTGLAIYLLLISGGAVIGLLANGTPRWVALSLLGGDVLGVLLTNTWLKTQVTKLQLNQLDVTPTNVHGYLRLVRQRSLEEGISFAVFFWGVQVALDWPQTWQQIFWSGAAVKLLVLSLVEGFILWYVVYFQRRVAVEDALARTKRELE</sequence>
<protein>
    <submittedName>
        <fullName evidence="2">Uncharacterized protein</fullName>
    </submittedName>
</protein>
<feature type="transmembrane region" description="Helical" evidence="1">
    <location>
        <begin position="138"/>
        <end position="162"/>
    </location>
</feature>
<dbReference type="RefSeq" id="WP_056944395.1">
    <property type="nucleotide sequence ID" value="NZ_AZDT01000042.1"/>
</dbReference>
<evidence type="ECO:0000256" key="1">
    <source>
        <dbReference type="SAM" id="Phobius"/>
    </source>
</evidence>
<keyword evidence="1" id="KW-0472">Membrane</keyword>
<keyword evidence="1" id="KW-1133">Transmembrane helix</keyword>
<keyword evidence="1" id="KW-0812">Transmembrane</keyword>
<comment type="caution">
    <text evidence="2">The sequence shown here is derived from an EMBL/GenBank/DDBJ whole genome shotgun (WGS) entry which is preliminary data.</text>
</comment>
<dbReference type="AlphaFoldDB" id="A0A0R1K4C2"/>
<dbReference type="Proteomes" id="UP000051162">
    <property type="component" value="Unassembled WGS sequence"/>
</dbReference>
<dbReference type="OrthoDB" id="2142440at2"/>
<name>A0A0R1K4C2_9LACO</name>
<keyword evidence="3" id="KW-1185">Reference proteome</keyword>
<evidence type="ECO:0000313" key="3">
    <source>
        <dbReference type="Proteomes" id="UP000051162"/>
    </source>
</evidence>
<gene>
    <name evidence="2" type="ORF">FD30_GL002087</name>
</gene>
<evidence type="ECO:0000313" key="2">
    <source>
        <dbReference type="EMBL" id="KRK74914.1"/>
    </source>
</evidence>
<dbReference type="InterPro" id="IPR021697">
    <property type="entry name" value="DUF3278"/>
</dbReference>
<dbReference type="PATRIC" id="fig|1423773.3.peg.2142"/>
<reference evidence="2 3" key="1">
    <citation type="journal article" date="2015" name="Genome Announc.">
        <title>Expanding the biotechnology potential of lactobacilli through comparative genomics of 213 strains and associated genera.</title>
        <authorList>
            <person name="Sun Z."/>
            <person name="Harris H.M."/>
            <person name="McCann A."/>
            <person name="Guo C."/>
            <person name="Argimon S."/>
            <person name="Zhang W."/>
            <person name="Yang X."/>
            <person name="Jeffery I.B."/>
            <person name="Cooney J.C."/>
            <person name="Kagawa T.F."/>
            <person name="Liu W."/>
            <person name="Song Y."/>
            <person name="Salvetti E."/>
            <person name="Wrobel A."/>
            <person name="Rasinkangas P."/>
            <person name="Parkhill J."/>
            <person name="Rea M.C."/>
            <person name="O'Sullivan O."/>
            <person name="Ritari J."/>
            <person name="Douillard F.P."/>
            <person name="Paul Ross R."/>
            <person name="Yang R."/>
            <person name="Briner A.E."/>
            <person name="Felis G.E."/>
            <person name="de Vos W.M."/>
            <person name="Barrangou R."/>
            <person name="Klaenhammer T.R."/>
            <person name="Caufield P.W."/>
            <person name="Cui Y."/>
            <person name="Zhang H."/>
            <person name="O'Toole P.W."/>
        </authorList>
    </citation>
    <scope>NUCLEOTIDE SEQUENCE [LARGE SCALE GENOMIC DNA]</scope>
    <source>
        <strain evidence="2 3">DSM 19117</strain>
    </source>
</reference>
<feature type="transmembrane region" description="Helical" evidence="1">
    <location>
        <begin position="34"/>
        <end position="55"/>
    </location>
</feature>
<dbReference type="GeneID" id="84783382"/>
<dbReference type="Pfam" id="PF11683">
    <property type="entry name" value="DUF3278"/>
    <property type="match status" value="1"/>
</dbReference>
<dbReference type="EMBL" id="AZDT01000042">
    <property type="protein sequence ID" value="KRK74914.1"/>
    <property type="molecule type" value="Genomic_DNA"/>
</dbReference>
<dbReference type="STRING" id="1423773.FD30_GL002087"/>
<proteinExistence type="predicted"/>